<dbReference type="NCBIfam" id="TIGR02433">
    <property type="entry name" value="lysidine_TilS_C"/>
    <property type="match status" value="1"/>
</dbReference>
<dbReference type="PANTHER" id="PTHR43033:SF1">
    <property type="entry name" value="TRNA(ILE)-LYSIDINE SYNTHASE-RELATED"/>
    <property type="match status" value="1"/>
</dbReference>
<dbReference type="SUPFAM" id="SSF82829">
    <property type="entry name" value="MesJ substrate recognition domain-like"/>
    <property type="match status" value="1"/>
</dbReference>
<dbReference type="GO" id="GO:0032267">
    <property type="term" value="F:tRNA(Ile)-lysidine synthase activity"/>
    <property type="evidence" value="ECO:0007669"/>
    <property type="project" value="UniProtKB-EC"/>
</dbReference>
<feature type="region of interest" description="Disordered" evidence="9">
    <location>
        <begin position="330"/>
        <end position="359"/>
    </location>
</feature>
<evidence type="ECO:0000256" key="7">
    <source>
        <dbReference type="ARBA" id="ARBA00048539"/>
    </source>
</evidence>
<evidence type="ECO:0000256" key="4">
    <source>
        <dbReference type="ARBA" id="ARBA00022694"/>
    </source>
</evidence>
<keyword evidence="5 8" id="KW-0547">Nucleotide-binding</keyword>
<protein>
    <recommendedName>
        <fullName evidence="8">tRNA(Ile)-lysidine synthase</fullName>
        <ecNumber evidence="8">6.3.4.19</ecNumber>
    </recommendedName>
    <alternativeName>
        <fullName evidence="8">tRNA(Ile)-2-lysyl-cytidine synthase</fullName>
    </alternativeName>
    <alternativeName>
        <fullName evidence="8">tRNA(Ile)-lysidine synthetase</fullName>
    </alternativeName>
</protein>
<organism evidence="11 12">
    <name type="scientific">Burkholderia singularis</name>
    <dbReference type="NCBI Taxonomy" id="1503053"/>
    <lineage>
        <taxon>Bacteria</taxon>
        <taxon>Pseudomonadati</taxon>
        <taxon>Pseudomonadota</taxon>
        <taxon>Betaproteobacteria</taxon>
        <taxon>Burkholderiales</taxon>
        <taxon>Burkholderiaceae</taxon>
        <taxon>Burkholderia</taxon>
        <taxon>pseudomallei group</taxon>
    </lineage>
</organism>
<gene>
    <name evidence="8" type="primary">tilS</name>
    <name evidence="11" type="ORF">BSIN_3916</name>
</gene>
<dbReference type="NCBIfam" id="TIGR02432">
    <property type="entry name" value="lysidine_TilS_N"/>
    <property type="match status" value="1"/>
</dbReference>
<dbReference type="InterPro" id="IPR012795">
    <property type="entry name" value="tRNA_Ile_lys_synt_N"/>
</dbReference>
<evidence type="ECO:0000256" key="3">
    <source>
        <dbReference type="ARBA" id="ARBA00022598"/>
    </source>
</evidence>
<dbReference type="Proteomes" id="UP000198460">
    <property type="component" value="Unassembled WGS sequence"/>
</dbReference>
<dbReference type="Pfam" id="PF01171">
    <property type="entry name" value="ATP_bind_3"/>
    <property type="match status" value="1"/>
</dbReference>
<dbReference type="Gene3D" id="3.40.50.620">
    <property type="entry name" value="HUPs"/>
    <property type="match status" value="1"/>
</dbReference>
<keyword evidence="4 8" id="KW-0819">tRNA processing</keyword>
<evidence type="ECO:0000256" key="2">
    <source>
        <dbReference type="ARBA" id="ARBA00022490"/>
    </source>
</evidence>
<comment type="subcellular location">
    <subcellularLocation>
        <location evidence="1 8">Cytoplasm</location>
    </subcellularLocation>
</comment>
<dbReference type="SUPFAM" id="SSF56037">
    <property type="entry name" value="PheT/TilS domain"/>
    <property type="match status" value="1"/>
</dbReference>
<dbReference type="GO" id="GO:0005524">
    <property type="term" value="F:ATP binding"/>
    <property type="evidence" value="ECO:0007669"/>
    <property type="project" value="UniProtKB-UniRule"/>
</dbReference>
<dbReference type="Pfam" id="PF09179">
    <property type="entry name" value="TilS"/>
    <property type="match status" value="1"/>
</dbReference>
<dbReference type="InterPro" id="IPR015262">
    <property type="entry name" value="tRNA_Ile_lys_synt_subst-bd"/>
</dbReference>
<keyword evidence="2 8" id="KW-0963">Cytoplasm</keyword>
<keyword evidence="3 8" id="KW-0436">Ligase</keyword>
<dbReference type="RefSeq" id="WP_089340972.1">
    <property type="nucleotide sequence ID" value="NZ_FXAN01000063.1"/>
</dbReference>
<dbReference type="EC" id="6.3.4.19" evidence="8"/>
<comment type="function">
    <text evidence="8">Ligates lysine onto the cytidine present at position 34 of the AUA codon-specific tRNA(Ile) that contains the anticodon CAU, in an ATP-dependent manner. Cytidine is converted to lysidine, thus changing the amino acid specificity of the tRNA from methionine to isoleucine.</text>
</comment>
<dbReference type="InterPro" id="IPR012796">
    <property type="entry name" value="Lysidine-tRNA-synth_C"/>
</dbReference>
<name>A0A238H768_9BURK</name>
<dbReference type="GO" id="GO:0005737">
    <property type="term" value="C:cytoplasm"/>
    <property type="evidence" value="ECO:0007669"/>
    <property type="project" value="UniProtKB-SubCell"/>
</dbReference>
<accession>A0A238H768</accession>
<comment type="catalytic activity">
    <reaction evidence="7 8">
        <text>cytidine(34) in tRNA(Ile2) + L-lysine + ATP = lysidine(34) in tRNA(Ile2) + AMP + diphosphate + H(+)</text>
        <dbReference type="Rhea" id="RHEA:43744"/>
        <dbReference type="Rhea" id="RHEA-COMP:10625"/>
        <dbReference type="Rhea" id="RHEA-COMP:10670"/>
        <dbReference type="ChEBI" id="CHEBI:15378"/>
        <dbReference type="ChEBI" id="CHEBI:30616"/>
        <dbReference type="ChEBI" id="CHEBI:32551"/>
        <dbReference type="ChEBI" id="CHEBI:33019"/>
        <dbReference type="ChEBI" id="CHEBI:82748"/>
        <dbReference type="ChEBI" id="CHEBI:83665"/>
        <dbReference type="ChEBI" id="CHEBI:456215"/>
        <dbReference type="EC" id="6.3.4.19"/>
    </reaction>
</comment>
<dbReference type="PANTHER" id="PTHR43033">
    <property type="entry name" value="TRNA(ILE)-LYSIDINE SYNTHASE-RELATED"/>
    <property type="match status" value="1"/>
</dbReference>
<evidence type="ECO:0000313" key="11">
    <source>
        <dbReference type="EMBL" id="SMG00935.1"/>
    </source>
</evidence>
<evidence type="ECO:0000256" key="9">
    <source>
        <dbReference type="SAM" id="MobiDB-lite"/>
    </source>
</evidence>
<feature type="domain" description="Lysidine-tRNA(Ile) synthetase C-terminal" evidence="10">
    <location>
        <begin position="431"/>
        <end position="505"/>
    </location>
</feature>
<dbReference type="InterPro" id="IPR012094">
    <property type="entry name" value="tRNA_Ile_lys_synt"/>
</dbReference>
<dbReference type="CDD" id="cd01992">
    <property type="entry name" value="TilS_N"/>
    <property type="match status" value="1"/>
</dbReference>
<evidence type="ECO:0000256" key="1">
    <source>
        <dbReference type="ARBA" id="ARBA00004496"/>
    </source>
</evidence>
<dbReference type="InterPro" id="IPR011063">
    <property type="entry name" value="TilS/TtcA_N"/>
</dbReference>
<evidence type="ECO:0000256" key="5">
    <source>
        <dbReference type="ARBA" id="ARBA00022741"/>
    </source>
</evidence>
<evidence type="ECO:0000313" key="12">
    <source>
        <dbReference type="Proteomes" id="UP000198460"/>
    </source>
</evidence>
<dbReference type="AlphaFoldDB" id="A0A238H768"/>
<dbReference type="EMBL" id="FXAN01000063">
    <property type="protein sequence ID" value="SMG00935.1"/>
    <property type="molecule type" value="Genomic_DNA"/>
</dbReference>
<dbReference type="InterPro" id="IPR014729">
    <property type="entry name" value="Rossmann-like_a/b/a_fold"/>
</dbReference>
<feature type="binding site" evidence="8">
    <location>
        <begin position="35"/>
        <end position="40"/>
    </location>
    <ligand>
        <name>ATP</name>
        <dbReference type="ChEBI" id="CHEBI:30616"/>
    </ligand>
</feature>
<sequence>MISPNEFSADRVVLDAIGAASSAWPGDATFALAYSGGLDSTVLLHAAVRVVGAARCVALHVHHGLSPNADAWLAHCEQAAHALGVRFDAMRVDVPRASGQGIEASAREARYRALDAMCARHHAPVLWLAQHADDQAETVLLQLLRGAGIAGLAAMAPQYRPTSASVVRARPLLHLLRAQLERYARQQALRWIDDESNENTRYARNALRADVLPALAPHFPGFRDALGRAAQHAAAAQRLLDALAENDLRALARDDGRVLSRAALVALDDERGANLLRYWMRTLGLPGASAARLAEMMKQLRAARDAHALRVDHAGWRLRLYRDDVQWEADERTGPSGTKAGDAGADQHSGANVDSRRQTDGGAAAAIAAGARGGAASQAHAAAAAQIDCVLVWRGQEVWHLPAWRGTFVFHPTHARDCDAVPEALLAGADLHARARTGGERMRALPGGPGRTLKNLFQERGVPAWQRDVPLLYVGDRLLFVPRVGVNRAFHLDADARGEWRRIEWRPDWLIA</sequence>
<comment type="similarity">
    <text evidence="8">Belongs to the tRNA(Ile)-lysidine synthase family.</text>
</comment>
<comment type="domain">
    <text evidence="8">The N-terminal region contains the highly conserved SGGXDS motif, predicted to be a P-loop motif involved in ATP binding.</text>
</comment>
<reference evidence="11 12" key="1">
    <citation type="submission" date="2017-04" db="EMBL/GenBank/DDBJ databases">
        <authorList>
            <person name="Afonso C.L."/>
            <person name="Miller P.J."/>
            <person name="Scott M.A."/>
            <person name="Spackman E."/>
            <person name="Goraichik I."/>
            <person name="Dimitrov K.M."/>
            <person name="Suarez D.L."/>
            <person name="Swayne D.E."/>
        </authorList>
    </citation>
    <scope>NUCLEOTIDE SEQUENCE [LARGE SCALE GENOMIC DNA]</scope>
    <source>
        <strain evidence="11">LMG 28154</strain>
    </source>
</reference>
<dbReference type="Gene3D" id="1.20.59.20">
    <property type="match status" value="1"/>
</dbReference>
<dbReference type="SUPFAM" id="SSF52402">
    <property type="entry name" value="Adenine nucleotide alpha hydrolases-like"/>
    <property type="match status" value="1"/>
</dbReference>
<dbReference type="Pfam" id="PF11734">
    <property type="entry name" value="TilS_C"/>
    <property type="match status" value="1"/>
</dbReference>
<dbReference type="GO" id="GO:0006400">
    <property type="term" value="P:tRNA modification"/>
    <property type="evidence" value="ECO:0007669"/>
    <property type="project" value="UniProtKB-UniRule"/>
</dbReference>
<evidence type="ECO:0000256" key="8">
    <source>
        <dbReference type="HAMAP-Rule" id="MF_01161"/>
    </source>
</evidence>
<dbReference type="HAMAP" id="MF_01161">
    <property type="entry name" value="tRNA_Ile_lys_synt"/>
    <property type="match status" value="1"/>
</dbReference>
<evidence type="ECO:0000259" key="10">
    <source>
        <dbReference type="SMART" id="SM00977"/>
    </source>
</evidence>
<dbReference type="SMART" id="SM00977">
    <property type="entry name" value="TilS_C"/>
    <property type="match status" value="1"/>
</dbReference>
<proteinExistence type="inferred from homology"/>
<evidence type="ECO:0000256" key="6">
    <source>
        <dbReference type="ARBA" id="ARBA00022840"/>
    </source>
</evidence>
<keyword evidence="6 8" id="KW-0067">ATP-binding</keyword>